<sequence length="211" mass="22958">MKRFEKRSVRVVSRAWGGRRGAIEMCEKCGRLMRSGGEPRPHETEGSAAKEGRGKGGSRQRRVVAKVVVAKEGRAKEGRGKDRHETEGSAATECRGKGGSRKRKDRGKGRVVAKEGSCQREDGGHASSPTFDFFPSPHNAFIVHNVATRTVTSKSSTCLTPRPRPKDSKNSGNSMKKCSVPVRRPSWSSRTTETCSKPSKALPTVLKSGKP</sequence>
<dbReference type="Proteomes" id="UP001182556">
    <property type="component" value="Unassembled WGS sequence"/>
</dbReference>
<feature type="region of interest" description="Disordered" evidence="1">
    <location>
        <begin position="151"/>
        <end position="211"/>
    </location>
</feature>
<feature type="compositionally biased region" description="Basic and acidic residues" evidence="1">
    <location>
        <begin position="69"/>
        <end position="87"/>
    </location>
</feature>
<accession>A0AAD9CXN0</accession>
<feature type="compositionally biased region" description="Basic residues" evidence="1">
    <location>
        <begin position="98"/>
        <end position="111"/>
    </location>
</feature>
<feature type="compositionally biased region" description="Low complexity" evidence="1">
    <location>
        <begin position="179"/>
        <end position="190"/>
    </location>
</feature>
<dbReference type="EMBL" id="JAODAN010000012">
    <property type="protein sequence ID" value="KAK1920991.1"/>
    <property type="molecule type" value="Genomic_DNA"/>
</dbReference>
<reference evidence="2" key="1">
    <citation type="submission" date="2023-02" db="EMBL/GenBank/DDBJ databases">
        <title>Identification and recombinant expression of a fungal hydrolase from Papiliotrema laurentii that hydrolyzes apple cutin and clears colloidal polyester polyurethane.</title>
        <authorList>
            <consortium name="DOE Joint Genome Institute"/>
            <person name="Roman V.A."/>
            <person name="Bojanowski C."/>
            <person name="Crable B.R."/>
            <person name="Wagner D.N."/>
            <person name="Hung C.S."/>
            <person name="Nadeau L.J."/>
            <person name="Schratz L."/>
            <person name="Haridas S."/>
            <person name="Pangilinan J."/>
            <person name="Lipzen A."/>
            <person name="Na H."/>
            <person name="Yan M."/>
            <person name="Ng V."/>
            <person name="Grigoriev I.V."/>
            <person name="Spatafora J.W."/>
            <person name="Barlow D."/>
            <person name="Biffinger J."/>
            <person name="Kelley-Loughnane N."/>
            <person name="Varaljay V.A."/>
            <person name="Crookes-Goodson W.J."/>
        </authorList>
    </citation>
    <scope>NUCLEOTIDE SEQUENCE</scope>
    <source>
        <strain evidence="2">5307AH</strain>
    </source>
</reference>
<feature type="region of interest" description="Disordered" evidence="1">
    <location>
        <begin position="32"/>
        <end position="136"/>
    </location>
</feature>
<comment type="caution">
    <text evidence="2">The sequence shown here is derived from an EMBL/GenBank/DDBJ whole genome shotgun (WGS) entry which is preliminary data.</text>
</comment>
<proteinExistence type="predicted"/>
<organism evidence="2 3">
    <name type="scientific">Papiliotrema laurentii</name>
    <name type="common">Cryptococcus laurentii</name>
    <dbReference type="NCBI Taxonomy" id="5418"/>
    <lineage>
        <taxon>Eukaryota</taxon>
        <taxon>Fungi</taxon>
        <taxon>Dikarya</taxon>
        <taxon>Basidiomycota</taxon>
        <taxon>Agaricomycotina</taxon>
        <taxon>Tremellomycetes</taxon>
        <taxon>Tremellales</taxon>
        <taxon>Rhynchogastremaceae</taxon>
        <taxon>Papiliotrema</taxon>
    </lineage>
</organism>
<protein>
    <submittedName>
        <fullName evidence="2">Uncharacterized protein</fullName>
    </submittedName>
</protein>
<evidence type="ECO:0000256" key="1">
    <source>
        <dbReference type="SAM" id="MobiDB-lite"/>
    </source>
</evidence>
<feature type="compositionally biased region" description="Basic and acidic residues" evidence="1">
    <location>
        <begin position="37"/>
        <end position="54"/>
    </location>
</feature>
<dbReference type="AlphaFoldDB" id="A0AAD9CXN0"/>
<name>A0AAD9CXN0_PAPLA</name>
<evidence type="ECO:0000313" key="3">
    <source>
        <dbReference type="Proteomes" id="UP001182556"/>
    </source>
</evidence>
<gene>
    <name evidence="2" type="ORF">DB88DRAFT_117528</name>
</gene>
<keyword evidence="3" id="KW-1185">Reference proteome</keyword>
<evidence type="ECO:0000313" key="2">
    <source>
        <dbReference type="EMBL" id="KAK1920991.1"/>
    </source>
</evidence>